<dbReference type="PANTHER" id="PTHR43765">
    <property type="entry name" value="2-DEHYDROPANTOATE 2-REDUCTASE-RELATED"/>
    <property type="match status" value="1"/>
</dbReference>
<dbReference type="InterPro" id="IPR036291">
    <property type="entry name" value="NAD(P)-bd_dom_sf"/>
</dbReference>
<comment type="similarity">
    <text evidence="2 10">Belongs to the ketopantoate reductase family.</text>
</comment>
<dbReference type="SUPFAM" id="SSF51735">
    <property type="entry name" value="NAD(P)-binding Rossmann-fold domains"/>
    <property type="match status" value="1"/>
</dbReference>
<dbReference type="EMBL" id="JBHUGZ010000001">
    <property type="protein sequence ID" value="MFD1981704.1"/>
    <property type="molecule type" value="Genomic_DNA"/>
</dbReference>
<evidence type="ECO:0000256" key="8">
    <source>
        <dbReference type="ARBA" id="ARBA00032024"/>
    </source>
</evidence>
<dbReference type="Pfam" id="PF08546">
    <property type="entry name" value="ApbA_C"/>
    <property type="match status" value="1"/>
</dbReference>
<evidence type="ECO:0000256" key="7">
    <source>
        <dbReference type="ARBA" id="ARBA00023002"/>
    </source>
</evidence>
<name>A0ABW4U7R1_9HYPH</name>
<keyword evidence="14" id="KW-1185">Reference proteome</keyword>
<keyword evidence="5 10" id="KW-0566">Pantothenate biosynthesis</keyword>
<comment type="pathway">
    <text evidence="1 10">Cofactor biosynthesis; (R)-pantothenate biosynthesis; (R)-pantoate from 3-methyl-2-oxobutanoate: step 2/2.</text>
</comment>
<dbReference type="Pfam" id="PF02558">
    <property type="entry name" value="ApbA"/>
    <property type="match status" value="1"/>
</dbReference>
<evidence type="ECO:0000259" key="11">
    <source>
        <dbReference type="Pfam" id="PF02558"/>
    </source>
</evidence>
<dbReference type="PANTHER" id="PTHR43765:SF2">
    <property type="entry name" value="2-DEHYDROPANTOATE 2-REDUCTASE"/>
    <property type="match status" value="1"/>
</dbReference>
<evidence type="ECO:0000313" key="14">
    <source>
        <dbReference type="Proteomes" id="UP001597405"/>
    </source>
</evidence>
<protein>
    <recommendedName>
        <fullName evidence="4 10">2-dehydropantoate 2-reductase</fullName>
        <ecNumber evidence="3 10">1.1.1.169</ecNumber>
    </recommendedName>
    <alternativeName>
        <fullName evidence="8 10">Ketopantoate reductase</fullName>
    </alternativeName>
</protein>
<evidence type="ECO:0000256" key="9">
    <source>
        <dbReference type="ARBA" id="ARBA00048793"/>
    </source>
</evidence>
<dbReference type="Proteomes" id="UP001597405">
    <property type="component" value="Unassembled WGS sequence"/>
</dbReference>
<dbReference type="EC" id="1.1.1.169" evidence="3 10"/>
<evidence type="ECO:0000256" key="3">
    <source>
        <dbReference type="ARBA" id="ARBA00013014"/>
    </source>
</evidence>
<evidence type="ECO:0000256" key="4">
    <source>
        <dbReference type="ARBA" id="ARBA00019465"/>
    </source>
</evidence>
<keyword evidence="7 10" id="KW-0560">Oxidoreductase</keyword>
<gene>
    <name evidence="13" type="ORF">ACFSOZ_03155</name>
</gene>
<sequence length="312" mass="32952">MKIAILGGGGAMGGIFGGYLARAGNDVTLIDVSKAAVTAINDNGLTIEERDGSQPVIKVPASDNPASVGPVDLIINFVKCYHTDAAVRAAAPMIARDTAVLSLQNGWGNAPRIASIVGEDRVLVGLTYHGGTLLAPGRVKHPGSGMTYIGELTGKPTERLGRVIETFRAAQIETTQSDRILDEVWKKLALNACTLPVAGLLHLMSHELVAFDGTKLLMAAILKEVVAVANAQGIALDYDERWAAITGLLEKAIGGKASMLQDVEAKRQTEIEVINGAIVDAGKRTGVATPVNETMVWMIQAKQAHYLQVKAQ</sequence>
<dbReference type="InterPro" id="IPR013328">
    <property type="entry name" value="6PGD_dom2"/>
</dbReference>
<evidence type="ECO:0000313" key="13">
    <source>
        <dbReference type="EMBL" id="MFD1981704.1"/>
    </source>
</evidence>
<comment type="caution">
    <text evidence="13">The sequence shown here is derived from an EMBL/GenBank/DDBJ whole genome shotgun (WGS) entry which is preliminary data.</text>
</comment>
<accession>A0ABW4U7R1</accession>
<evidence type="ECO:0000256" key="6">
    <source>
        <dbReference type="ARBA" id="ARBA00022857"/>
    </source>
</evidence>
<comment type="function">
    <text evidence="10">Catalyzes the NADPH-dependent reduction of ketopantoate into pantoic acid.</text>
</comment>
<comment type="catalytic activity">
    <reaction evidence="9 10">
        <text>(R)-pantoate + NADP(+) = 2-dehydropantoate + NADPH + H(+)</text>
        <dbReference type="Rhea" id="RHEA:16233"/>
        <dbReference type="ChEBI" id="CHEBI:11561"/>
        <dbReference type="ChEBI" id="CHEBI:15378"/>
        <dbReference type="ChEBI" id="CHEBI:15980"/>
        <dbReference type="ChEBI" id="CHEBI:57783"/>
        <dbReference type="ChEBI" id="CHEBI:58349"/>
        <dbReference type="EC" id="1.1.1.169"/>
    </reaction>
</comment>
<evidence type="ECO:0000259" key="12">
    <source>
        <dbReference type="Pfam" id="PF08546"/>
    </source>
</evidence>
<dbReference type="SUPFAM" id="SSF48179">
    <property type="entry name" value="6-phosphogluconate dehydrogenase C-terminal domain-like"/>
    <property type="match status" value="1"/>
</dbReference>
<dbReference type="InterPro" id="IPR008927">
    <property type="entry name" value="6-PGluconate_DH-like_C_sf"/>
</dbReference>
<keyword evidence="6 10" id="KW-0521">NADP</keyword>
<evidence type="ECO:0000256" key="10">
    <source>
        <dbReference type="RuleBase" id="RU362068"/>
    </source>
</evidence>
<dbReference type="InterPro" id="IPR013332">
    <property type="entry name" value="KPR_N"/>
</dbReference>
<proteinExistence type="inferred from homology"/>
<evidence type="ECO:0000256" key="1">
    <source>
        <dbReference type="ARBA" id="ARBA00004994"/>
    </source>
</evidence>
<dbReference type="Gene3D" id="3.40.50.720">
    <property type="entry name" value="NAD(P)-binding Rossmann-like Domain"/>
    <property type="match status" value="1"/>
</dbReference>
<evidence type="ECO:0000256" key="5">
    <source>
        <dbReference type="ARBA" id="ARBA00022655"/>
    </source>
</evidence>
<dbReference type="RefSeq" id="WP_379093588.1">
    <property type="nucleotide sequence ID" value="NZ_JBHUGZ010000001.1"/>
</dbReference>
<dbReference type="InterPro" id="IPR003710">
    <property type="entry name" value="ApbA"/>
</dbReference>
<feature type="domain" description="Ketopantoate reductase C-terminal" evidence="12">
    <location>
        <begin position="180"/>
        <end position="303"/>
    </location>
</feature>
<dbReference type="InterPro" id="IPR013752">
    <property type="entry name" value="KPA_reductase"/>
</dbReference>
<dbReference type="Gene3D" id="1.10.1040.10">
    <property type="entry name" value="N-(1-d-carboxylethyl)-l-norvaline Dehydrogenase, domain 2"/>
    <property type="match status" value="1"/>
</dbReference>
<dbReference type="NCBIfam" id="TIGR00745">
    <property type="entry name" value="apbA_panE"/>
    <property type="match status" value="1"/>
</dbReference>
<dbReference type="InterPro" id="IPR050838">
    <property type="entry name" value="Ketopantoate_reductase"/>
</dbReference>
<reference evidence="14" key="1">
    <citation type="journal article" date="2019" name="Int. J. Syst. Evol. Microbiol.">
        <title>The Global Catalogue of Microorganisms (GCM) 10K type strain sequencing project: providing services to taxonomists for standard genome sequencing and annotation.</title>
        <authorList>
            <consortium name="The Broad Institute Genomics Platform"/>
            <consortium name="The Broad Institute Genome Sequencing Center for Infectious Disease"/>
            <person name="Wu L."/>
            <person name="Ma J."/>
        </authorList>
    </citation>
    <scope>NUCLEOTIDE SEQUENCE [LARGE SCALE GENOMIC DNA]</scope>
    <source>
        <strain evidence="14">CGMCC 1.16225</strain>
    </source>
</reference>
<feature type="domain" description="Ketopantoate reductase N-terminal" evidence="11">
    <location>
        <begin position="3"/>
        <end position="153"/>
    </location>
</feature>
<evidence type="ECO:0000256" key="2">
    <source>
        <dbReference type="ARBA" id="ARBA00007870"/>
    </source>
</evidence>
<organism evidence="13 14">
    <name type="scientific">Mesorhizobium newzealandense</name>
    <dbReference type="NCBI Taxonomy" id="1300302"/>
    <lineage>
        <taxon>Bacteria</taxon>
        <taxon>Pseudomonadati</taxon>
        <taxon>Pseudomonadota</taxon>
        <taxon>Alphaproteobacteria</taxon>
        <taxon>Hyphomicrobiales</taxon>
        <taxon>Phyllobacteriaceae</taxon>
        <taxon>Mesorhizobium</taxon>
    </lineage>
</organism>